<dbReference type="InterPro" id="IPR002087">
    <property type="entry name" value="Anti_prolifrtn"/>
</dbReference>
<dbReference type="InterPro" id="IPR036054">
    <property type="entry name" value="BTG-like_sf"/>
</dbReference>
<reference evidence="4" key="1">
    <citation type="submission" date="2016-11" db="UniProtKB">
        <authorList>
            <consortium name="WormBaseParasite"/>
        </authorList>
    </citation>
    <scope>IDENTIFICATION</scope>
</reference>
<keyword evidence="3" id="KW-1185">Reference proteome</keyword>
<dbReference type="Gene3D" id="3.90.640.90">
    <property type="entry name" value="Anti-proliferative protein, N-terminal domain"/>
    <property type="match status" value="1"/>
</dbReference>
<comment type="similarity">
    <text evidence="1">Belongs to the BTG family.</text>
</comment>
<organism evidence="3 4">
    <name type="scientific">Steinernema glaseri</name>
    <dbReference type="NCBI Taxonomy" id="37863"/>
    <lineage>
        <taxon>Eukaryota</taxon>
        <taxon>Metazoa</taxon>
        <taxon>Ecdysozoa</taxon>
        <taxon>Nematoda</taxon>
        <taxon>Chromadorea</taxon>
        <taxon>Rhabditida</taxon>
        <taxon>Tylenchina</taxon>
        <taxon>Panagrolaimomorpha</taxon>
        <taxon>Strongyloidoidea</taxon>
        <taxon>Steinernematidae</taxon>
        <taxon>Steinernema</taxon>
    </lineage>
</organism>
<proteinExistence type="inferred from homology"/>
<dbReference type="SUPFAM" id="SSF160696">
    <property type="entry name" value="BTG domain-like"/>
    <property type="match status" value="1"/>
</dbReference>
<dbReference type="Proteomes" id="UP000095287">
    <property type="component" value="Unplaced"/>
</dbReference>
<evidence type="ECO:0000256" key="1">
    <source>
        <dbReference type="ARBA" id="ARBA00007989"/>
    </source>
</evidence>
<dbReference type="Pfam" id="PF07742">
    <property type="entry name" value="BTG"/>
    <property type="match status" value="1"/>
</dbReference>
<evidence type="ECO:0000313" key="3">
    <source>
        <dbReference type="Proteomes" id="UP000095287"/>
    </source>
</evidence>
<protein>
    <submittedName>
        <fullName evidence="4">Anti_prolifrtn domain-containing protein</fullName>
    </submittedName>
</protein>
<sequence length="222" mass="25509">MYNEIKEIVNFVVRRLNGRGPVVVPARQVYLFATHLANELRLRFMGTWKDPAMDGKRILKIGQTLEHTDEIFKKIFLFNEMFFEKHDYGQYVKGIGASTTLHANPGEVYAVCAGKREIVYKGDPEKQYCYLPQYITDLKLEASLVLNHVFSGHRHGDAHAFIPLLLVNEDDTYCQPDNIVYGDFSPRMLGATHTRRYTVTGFGMTKFGSHRSHKSSVCEKHY</sequence>
<accession>A0A1I7YES2</accession>
<name>A0A1I7YES2_9BILA</name>
<dbReference type="WBParaSite" id="L893_g15645.t1">
    <property type="protein sequence ID" value="L893_g15645.t1"/>
    <property type="gene ID" value="L893_g15645"/>
</dbReference>
<feature type="domain" description="Anti-proliferative protein" evidence="2">
    <location>
        <begin position="1"/>
        <end position="111"/>
    </location>
</feature>
<dbReference type="AlphaFoldDB" id="A0A1I7YES2"/>
<evidence type="ECO:0000313" key="4">
    <source>
        <dbReference type="WBParaSite" id="L893_g15645.t1"/>
    </source>
</evidence>
<evidence type="ECO:0000259" key="2">
    <source>
        <dbReference type="Pfam" id="PF07742"/>
    </source>
</evidence>